<dbReference type="EMBL" id="PPEI02000009">
    <property type="protein sequence ID" value="PWN59960.1"/>
    <property type="molecule type" value="Genomic_DNA"/>
</dbReference>
<reference evidence="1" key="1">
    <citation type="submission" date="2018-04" db="EMBL/GenBank/DDBJ databases">
        <title>Draft Genome Sequences of Chryseobacterium lactis NCTC11390T isolated from milk, Chryseobacterium oncorhynchi 701B-08T from rainbow trout, and Chryseobacterium viscerum 687B-08T from diseased fish.</title>
        <authorList>
            <person name="Jeong J.-J."/>
            <person name="Lee Y.J."/>
            <person name="Pathiraja D."/>
            <person name="Park B."/>
            <person name="Choi I.-G."/>
            <person name="Kim K.D."/>
        </authorList>
    </citation>
    <scope>NUCLEOTIDE SEQUENCE [LARGE SCALE GENOMIC DNA]</scope>
    <source>
        <strain evidence="1">701B-08</strain>
    </source>
</reference>
<name>A0A316WN56_9FLAO</name>
<comment type="caution">
    <text evidence="1">The sequence shown here is derived from an EMBL/GenBank/DDBJ whole genome shotgun (WGS) entry which is preliminary data.</text>
</comment>
<evidence type="ECO:0000313" key="2">
    <source>
        <dbReference type="Proteomes" id="UP000236182"/>
    </source>
</evidence>
<organism evidence="1 2">
    <name type="scientific">Chryseobacterium oncorhynchi</name>
    <dbReference type="NCBI Taxonomy" id="741074"/>
    <lineage>
        <taxon>Bacteria</taxon>
        <taxon>Pseudomonadati</taxon>
        <taxon>Bacteroidota</taxon>
        <taxon>Flavobacteriia</taxon>
        <taxon>Flavobacteriales</taxon>
        <taxon>Weeksellaceae</taxon>
        <taxon>Chryseobacterium group</taxon>
        <taxon>Chryseobacterium</taxon>
    </lineage>
</organism>
<dbReference type="OrthoDB" id="799900at2"/>
<keyword evidence="2" id="KW-1185">Reference proteome</keyword>
<dbReference type="Proteomes" id="UP000236182">
    <property type="component" value="Unassembled WGS sequence"/>
</dbReference>
<proteinExistence type="predicted"/>
<gene>
    <name evidence="1" type="ORF">C1638_020550</name>
</gene>
<protein>
    <submittedName>
        <fullName evidence="1">Uncharacterized protein</fullName>
    </submittedName>
</protein>
<dbReference type="RefSeq" id="WP_109623805.1">
    <property type="nucleotide sequence ID" value="NZ_PPEI02000009.1"/>
</dbReference>
<evidence type="ECO:0000313" key="1">
    <source>
        <dbReference type="EMBL" id="PWN59960.1"/>
    </source>
</evidence>
<sequence>MSIKDINNINGWYVLTELANDILVQVSIMYRKLAFTEKKKEMPNLVLIDDYIEKSDKSYELANTPEIFQSKDKMREIINEYSKILDSLINE</sequence>
<accession>A0A316WN56</accession>
<dbReference type="AlphaFoldDB" id="A0A316WN56"/>